<protein>
    <submittedName>
        <fullName evidence="1">Uncharacterized protein</fullName>
    </submittedName>
</protein>
<dbReference type="AlphaFoldDB" id="X1KMY2"/>
<organism evidence="1">
    <name type="scientific">marine sediment metagenome</name>
    <dbReference type="NCBI Taxonomy" id="412755"/>
    <lineage>
        <taxon>unclassified sequences</taxon>
        <taxon>metagenomes</taxon>
        <taxon>ecological metagenomes</taxon>
    </lineage>
</organism>
<evidence type="ECO:0000313" key="1">
    <source>
        <dbReference type="EMBL" id="GAH91484.1"/>
    </source>
</evidence>
<comment type="caution">
    <text evidence="1">The sequence shown here is derived from an EMBL/GenBank/DDBJ whole genome shotgun (WGS) entry which is preliminary data.</text>
</comment>
<proteinExistence type="predicted"/>
<sequence>MMGPINTEKLKVDDMILTYDPTLLIWIKCKIVQIEKYLITLEALEGTLKGIPWYVFPETLKDPDYYRTVRG</sequence>
<gene>
    <name evidence="1" type="ORF">S06H3_00060</name>
</gene>
<reference evidence="1" key="1">
    <citation type="journal article" date="2014" name="Front. Microbiol.">
        <title>High frequency of phylogenetically diverse reductive dehalogenase-homologous genes in deep subseafloor sedimentary metagenomes.</title>
        <authorList>
            <person name="Kawai M."/>
            <person name="Futagami T."/>
            <person name="Toyoda A."/>
            <person name="Takaki Y."/>
            <person name="Nishi S."/>
            <person name="Hori S."/>
            <person name="Arai W."/>
            <person name="Tsubouchi T."/>
            <person name="Morono Y."/>
            <person name="Uchiyama I."/>
            <person name="Ito T."/>
            <person name="Fujiyama A."/>
            <person name="Inagaki F."/>
            <person name="Takami H."/>
        </authorList>
    </citation>
    <scope>NUCLEOTIDE SEQUENCE</scope>
    <source>
        <strain evidence="1">Expedition CK06-06</strain>
    </source>
</reference>
<dbReference type="EMBL" id="BARV01000009">
    <property type="protein sequence ID" value="GAH91484.1"/>
    <property type="molecule type" value="Genomic_DNA"/>
</dbReference>
<accession>X1KMY2</accession>
<name>X1KMY2_9ZZZZ</name>